<dbReference type="Gene3D" id="1.25.40.10">
    <property type="entry name" value="Tetratricopeptide repeat domain"/>
    <property type="match status" value="4"/>
</dbReference>
<accession>A0ABV6L6N5</accession>
<dbReference type="PANTHER" id="PTHR44858">
    <property type="entry name" value="TETRATRICOPEPTIDE REPEAT PROTEIN 6"/>
    <property type="match status" value="1"/>
</dbReference>
<dbReference type="RefSeq" id="WP_377022972.1">
    <property type="nucleotide sequence ID" value="NZ_JBHLTS010000022.1"/>
</dbReference>
<dbReference type="PROSITE" id="PS50293">
    <property type="entry name" value="TPR_REGION"/>
    <property type="match status" value="2"/>
</dbReference>
<dbReference type="PROSITE" id="PS50005">
    <property type="entry name" value="TPR"/>
    <property type="match status" value="6"/>
</dbReference>
<dbReference type="Pfam" id="PF13431">
    <property type="entry name" value="TPR_17"/>
    <property type="match status" value="1"/>
</dbReference>
<feature type="repeat" description="TPR" evidence="3">
    <location>
        <begin position="199"/>
        <end position="232"/>
    </location>
</feature>
<dbReference type="PANTHER" id="PTHR44858:SF1">
    <property type="entry name" value="UDP-N-ACETYLGLUCOSAMINE--PEPTIDE N-ACETYLGLUCOSAMINYLTRANSFERASE SPINDLY-RELATED"/>
    <property type="match status" value="1"/>
</dbReference>
<feature type="repeat" description="TPR" evidence="3">
    <location>
        <begin position="97"/>
        <end position="130"/>
    </location>
</feature>
<dbReference type="SMART" id="SM00028">
    <property type="entry name" value="TPR"/>
    <property type="match status" value="8"/>
</dbReference>
<keyword evidence="6" id="KW-1185">Reference proteome</keyword>
<dbReference type="InterPro" id="IPR029030">
    <property type="entry name" value="Caspase-like_dom_sf"/>
</dbReference>
<dbReference type="Pfam" id="PF13414">
    <property type="entry name" value="TPR_11"/>
    <property type="match status" value="1"/>
</dbReference>
<reference evidence="5 6" key="1">
    <citation type="submission" date="2024-09" db="EMBL/GenBank/DDBJ databases">
        <authorList>
            <person name="Sun Q."/>
            <person name="Mori K."/>
        </authorList>
    </citation>
    <scope>NUCLEOTIDE SEQUENCE [LARGE SCALE GENOMIC DNA]</scope>
    <source>
        <strain evidence="5 6">NCAIM B.02415</strain>
    </source>
</reference>
<protein>
    <submittedName>
        <fullName evidence="5">Tetratricopeptide repeat protein</fullName>
    </submittedName>
</protein>
<evidence type="ECO:0000313" key="5">
    <source>
        <dbReference type="EMBL" id="MFC0515133.1"/>
    </source>
</evidence>
<dbReference type="Pfam" id="PF13181">
    <property type="entry name" value="TPR_8"/>
    <property type="match status" value="2"/>
</dbReference>
<evidence type="ECO:0000313" key="6">
    <source>
        <dbReference type="Proteomes" id="UP001589828"/>
    </source>
</evidence>
<evidence type="ECO:0000256" key="1">
    <source>
        <dbReference type="ARBA" id="ARBA00022737"/>
    </source>
</evidence>
<organism evidence="5 6">
    <name type="scientific">Mucilaginibacter angelicae</name>
    <dbReference type="NCBI Taxonomy" id="869718"/>
    <lineage>
        <taxon>Bacteria</taxon>
        <taxon>Pseudomonadati</taxon>
        <taxon>Bacteroidota</taxon>
        <taxon>Sphingobacteriia</taxon>
        <taxon>Sphingobacteriales</taxon>
        <taxon>Sphingobacteriaceae</taxon>
        <taxon>Mucilaginibacter</taxon>
    </lineage>
</organism>
<keyword evidence="1" id="KW-0677">Repeat</keyword>
<evidence type="ECO:0000256" key="3">
    <source>
        <dbReference type="PROSITE-ProRule" id="PRU00339"/>
    </source>
</evidence>
<dbReference type="InterPro" id="IPR011600">
    <property type="entry name" value="Pept_C14_caspase"/>
</dbReference>
<dbReference type="InterPro" id="IPR050498">
    <property type="entry name" value="Ycf3"/>
</dbReference>
<dbReference type="Pfam" id="PF00515">
    <property type="entry name" value="TPR_1"/>
    <property type="match status" value="1"/>
</dbReference>
<evidence type="ECO:0000256" key="2">
    <source>
        <dbReference type="ARBA" id="ARBA00022803"/>
    </source>
</evidence>
<comment type="caution">
    <text evidence="5">The sequence shown here is derived from an EMBL/GenBank/DDBJ whole genome shotgun (WGS) entry which is preliminary data.</text>
</comment>
<sequence>MKAISQKSVIFYLFFIGFPLLTSAQEIKADKSIKLAIEQSQQGQLDSSIENCNRALIFYPGSARGYYVRGSAYQLKANYDQAIIDYNKAIELDSVYLDAYFNRGNAYKIKANYDQAIIDYNKVIKMAPTYVDAYNNRGSVYKAIGSYDQAIIDYNKAIQLDPKYAIAYYNRANAYDEKGNNDKAIIDCNKAIELDPKYVNAYVIRAHAYLNKGNYEQAVIDYTNALRIAPLNEYALLNILVPLIRLNRFGEANDYYQKYRTNQVKGFIEGTGWEYYKYYLNAATIYLKDDDYPRALVELETGETAYNINTLKNNINKESKTSYANFLALKGYTLFKLNKLQEALVAYSQALVIKPNQPEVSKAIRNIVEIQDTSVKRTIEPRNNQASSQHSFFDDSNTPPKFFAILIAEENYKDQSIKRLYQPVNDALKLKQVLETYYSFSSSNIDTIFNRRKEDILSAIANRCNTLKETDNLLIFYSGHGTFKKNPRGENRGFLIPSSAENANIFTYINSDDITLALGLGNVKHILIIVDACFGGALFRDLPSDAPRDIKNIYKDPSRRIMSSGNLEPVPDKSVFLYYVIKRLKENKEEYLTGEGLFHSLIKAVQNGSDNVPQYNSIKNSGDEGGDFVFIKNQATNEISNR</sequence>
<feature type="repeat" description="TPR" evidence="3">
    <location>
        <begin position="324"/>
        <end position="357"/>
    </location>
</feature>
<keyword evidence="2 3" id="KW-0802">TPR repeat</keyword>
<dbReference type="InterPro" id="IPR011990">
    <property type="entry name" value="TPR-like_helical_dom_sf"/>
</dbReference>
<dbReference type="InterPro" id="IPR019734">
    <property type="entry name" value="TPR_rpt"/>
</dbReference>
<feature type="repeat" description="TPR" evidence="3">
    <location>
        <begin position="131"/>
        <end position="164"/>
    </location>
</feature>
<dbReference type="EMBL" id="JBHLTS010000022">
    <property type="protein sequence ID" value="MFC0515133.1"/>
    <property type="molecule type" value="Genomic_DNA"/>
</dbReference>
<feature type="domain" description="Peptidase C14 caspase" evidence="4">
    <location>
        <begin position="403"/>
        <end position="548"/>
    </location>
</feature>
<dbReference type="SUPFAM" id="SSF48452">
    <property type="entry name" value="TPR-like"/>
    <property type="match status" value="1"/>
</dbReference>
<dbReference type="Pfam" id="PF00656">
    <property type="entry name" value="Peptidase_C14"/>
    <property type="match status" value="1"/>
</dbReference>
<proteinExistence type="predicted"/>
<evidence type="ECO:0000259" key="4">
    <source>
        <dbReference type="Pfam" id="PF00656"/>
    </source>
</evidence>
<dbReference type="Gene3D" id="3.40.50.1460">
    <property type="match status" value="1"/>
</dbReference>
<gene>
    <name evidence="5" type="ORF">ACFFGT_13020</name>
</gene>
<dbReference type="SUPFAM" id="SSF52129">
    <property type="entry name" value="Caspase-like"/>
    <property type="match status" value="1"/>
</dbReference>
<feature type="repeat" description="TPR" evidence="3">
    <location>
        <begin position="63"/>
        <end position="96"/>
    </location>
</feature>
<name>A0ABV6L6N5_9SPHI</name>
<dbReference type="Proteomes" id="UP001589828">
    <property type="component" value="Unassembled WGS sequence"/>
</dbReference>
<feature type="repeat" description="TPR" evidence="3">
    <location>
        <begin position="165"/>
        <end position="198"/>
    </location>
</feature>